<evidence type="ECO:0000256" key="1">
    <source>
        <dbReference type="ARBA" id="ARBA00022723"/>
    </source>
</evidence>
<evidence type="ECO:0000256" key="2">
    <source>
        <dbReference type="ARBA" id="ARBA00022771"/>
    </source>
</evidence>
<evidence type="ECO:0000256" key="3">
    <source>
        <dbReference type="ARBA" id="ARBA00022833"/>
    </source>
</evidence>
<dbReference type="GO" id="GO:0016567">
    <property type="term" value="P:protein ubiquitination"/>
    <property type="evidence" value="ECO:0007669"/>
    <property type="project" value="TreeGrafter"/>
</dbReference>
<dbReference type="AlphaFoldDB" id="A0A6C0KAX5"/>
<dbReference type="Gene3D" id="3.30.40.10">
    <property type="entry name" value="Zinc/RING finger domain, C3HC4 (zinc finger)"/>
    <property type="match status" value="1"/>
</dbReference>
<dbReference type="SUPFAM" id="SSF57850">
    <property type="entry name" value="RING/U-box"/>
    <property type="match status" value="1"/>
</dbReference>
<dbReference type="PROSITE" id="PS50089">
    <property type="entry name" value="ZF_RING_2"/>
    <property type="match status" value="1"/>
</dbReference>
<sequence length="222" mass="25864">MSIRPIKTAISTIRSVYDENGNYLPTGNYFFRIKDYDQPCFTGNISHNEESFGEFCFSPKKLVKMLAVGQSRLARRADMHHIRGMPGYPSPLNSPPVVRRYNPNSFVSRYVVNGISRNTRINNHEEVQCSICMEMIDRTDKKTLTCNHDFHAGCINTWLRTKDTCPLCRAPQRVEEPERETISSRYTFSEDPFTREIERLQRDYRTGRVNFSIPSRSRLSHK</sequence>
<keyword evidence="1" id="KW-0479">Metal-binding</keyword>
<evidence type="ECO:0000259" key="4">
    <source>
        <dbReference type="PROSITE" id="PS50089"/>
    </source>
</evidence>
<dbReference type="PANTHER" id="PTHR45969:SF69">
    <property type="entry name" value="FINGER DOMAIN PROTEIN, PUTATIVE (AFU_ORTHOLOGUE AFUA_3G12190)-RELATED"/>
    <property type="match status" value="1"/>
</dbReference>
<name>A0A6C0KAX5_9ZZZZ</name>
<keyword evidence="3" id="KW-0862">Zinc</keyword>
<dbReference type="GO" id="GO:0061630">
    <property type="term" value="F:ubiquitin protein ligase activity"/>
    <property type="evidence" value="ECO:0007669"/>
    <property type="project" value="TreeGrafter"/>
</dbReference>
<reference evidence="5" key="1">
    <citation type="journal article" date="2020" name="Nature">
        <title>Giant virus diversity and host interactions through global metagenomics.</title>
        <authorList>
            <person name="Schulz F."/>
            <person name="Roux S."/>
            <person name="Paez-Espino D."/>
            <person name="Jungbluth S."/>
            <person name="Walsh D.A."/>
            <person name="Denef V.J."/>
            <person name="McMahon K.D."/>
            <person name="Konstantinidis K.T."/>
            <person name="Eloe-Fadrosh E.A."/>
            <person name="Kyrpides N.C."/>
            <person name="Woyke T."/>
        </authorList>
    </citation>
    <scope>NUCLEOTIDE SEQUENCE</scope>
    <source>
        <strain evidence="5">GVMAG-S-1102244-55</strain>
    </source>
</reference>
<evidence type="ECO:0000313" key="5">
    <source>
        <dbReference type="EMBL" id="QHU15162.1"/>
    </source>
</evidence>
<dbReference type="PANTHER" id="PTHR45969">
    <property type="entry name" value="RING ZINC FINGER PROTEIN-RELATED"/>
    <property type="match status" value="1"/>
</dbReference>
<dbReference type="SMART" id="SM01197">
    <property type="entry name" value="FANCL_C"/>
    <property type="match status" value="1"/>
</dbReference>
<organism evidence="5">
    <name type="scientific">viral metagenome</name>
    <dbReference type="NCBI Taxonomy" id="1070528"/>
    <lineage>
        <taxon>unclassified sequences</taxon>
        <taxon>metagenomes</taxon>
        <taxon>organismal metagenomes</taxon>
    </lineage>
</organism>
<proteinExistence type="predicted"/>
<keyword evidence="2" id="KW-0863">Zinc-finger</keyword>
<dbReference type="InterPro" id="IPR001841">
    <property type="entry name" value="Znf_RING"/>
</dbReference>
<dbReference type="GO" id="GO:0008270">
    <property type="term" value="F:zinc ion binding"/>
    <property type="evidence" value="ECO:0007669"/>
    <property type="project" value="UniProtKB-KW"/>
</dbReference>
<protein>
    <recommendedName>
        <fullName evidence="4">RING-type domain-containing protein</fullName>
    </recommendedName>
</protein>
<dbReference type="SMART" id="SM00184">
    <property type="entry name" value="RING"/>
    <property type="match status" value="1"/>
</dbReference>
<dbReference type="InterPro" id="IPR013083">
    <property type="entry name" value="Znf_RING/FYVE/PHD"/>
</dbReference>
<dbReference type="Pfam" id="PF13639">
    <property type="entry name" value="zf-RING_2"/>
    <property type="match status" value="1"/>
</dbReference>
<accession>A0A6C0KAX5</accession>
<feature type="domain" description="RING-type" evidence="4">
    <location>
        <begin position="129"/>
        <end position="169"/>
    </location>
</feature>
<dbReference type="EMBL" id="MN740851">
    <property type="protein sequence ID" value="QHU15162.1"/>
    <property type="molecule type" value="Genomic_DNA"/>
</dbReference>